<accession>A0A6I8LSB0</accession>
<gene>
    <name evidence="1" type="ORF">AA23TX_03357</name>
</gene>
<reference evidence="1 2" key="1">
    <citation type="submission" date="2019-09" db="EMBL/GenBank/DDBJ databases">
        <authorList>
            <person name="Leyn A S."/>
        </authorList>
    </citation>
    <scope>NUCLEOTIDE SEQUENCE [LARGE SCALE GENOMIC DNA]</scope>
    <source>
        <strain evidence="1">AA231_1</strain>
    </source>
</reference>
<sequence length="91" mass="9674">MRGGRSWQRAGGVVAAGAKLLLDDGVVCRPTCHGLGWAGLGWAGLGWAGLGTIVAAGAVARWPDLRYDATPRRDGQWLNAVEMSRGRRRTC</sequence>
<evidence type="ECO:0000313" key="2">
    <source>
        <dbReference type="Proteomes" id="UP000399805"/>
    </source>
</evidence>
<dbReference type="EMBL" id="CABVGP010000001">
    <property type="protein sequence ID" value="VVJ18336.1"/>
    <property type="molecule type" value="Genomic_DNA"/>
</dbReference>
<protein>
    <submittedName>
        <fullName evidence="1">Uncharacterized protein</fullName>
    </submittedName>
</protein>
<dbReference type="AlphaFoldDB" id="A0A6I8LSB0"/>
<name>A0A6I8LSB0_9PSEU</name>
<organism evidence="1 2">
    <name type="scientific">Amycolatopsis camponoti</name>
    <dbReference type="NCBI Taxonomy" id="2606593"/>
    <lineage>
        <taxon>Bacteria</taxon>
        <taxon>Bacillati</taxon>
        <taxon>Actinomycetota</taxon>
        <taxon>Actinomycetes</taxon>
        <taxon>Pseudonocardiales</taxon>
        <taxon>Pseudonocardiaceae</taxon>
        <taxon>Amycolatopsis</taxon>
    </lineage>
</organism>
<dbReference type="Proteomes" id="UP000399805">
    <property type="component" value="Unassembled WGS sequence"/>
</dbReference>
<proteinExistence type="predicted"/>
<keyword evidence="2" id="KW-1185">Reference proteome</keyword>
<evidence type="ECO:0000313" key="1">
    <source>
        <dbReference type="EMBL" id="VVJ18336.1"/>
    </source>
</evidence>